<organism evidence="7">
    <name type="scientific">Hydra vulgaris</name>
    <name type="common">Hydra</name>
    <name type="synonym">Hydra attenuata</name>
    <dbReference type="NCBI Taxonomy" id="6087"/>
    <lineage>
        <taxon>Eukaryota</taxon>
        <taxon>Metazoa</taxon>
        <taxon>Cnidaria</taxon>
        <taxon>Hydrozoa</taxon>
        <taxon>Hydroidolina</taxon>
        <taxon>Anthoathecata</taxon>
        <taxon>Aplanulata</taxon>
        <taxon>Hydridae</taxon>
        <taxon>Hydra</taxon>
    </lineage>
</organism>
<feature type="transmembrane region" description="Helical" evidence="6">
    <location>
        <begin position="12"/>
        <end position="32"/>
    </location>
</feature>
<sequence>MIHICGPKLSNCCFVLSIWGIIMLILMGIFFNIESVALIEDIPSTDDGYSQASKNCFIAAGIYVAVLILCCYQKWAISKGYKRF</sequence>
<dbReference type="GO" id="GO:0004521">
    <property type="term" value="F:RNA endonuclease activity"/>
    <property type="evidence" value="ECO:0007669"/>
    <property type="project" value="InterPro"/>
</dbReference>
<name>T2MAT4_HYDVU</name>
<dbReference type="Pfam" id="PF23489">
    <property type="entry name" value="V-ATPase_su_f"/>
    <property type="match status" value="1"/>
</dbReference>
<protein>
    <submittedName>
        <fullName evidence="7">Ribonuclease kappa</fullName>
    </submittedName>
</protein>
<evidence type="ECO:0000313" key="7">
    <source>
        <dbReference type="EMBL" id="CDG69403.1"/>
    </source>
</evidence>
<evidence type="ECO:0000256" key="3">
    <source>
        <dbReference type="ARBA" id="ARBA00022692"/>
    </source>
</evidence>
<evidence type="ECO:0000256" key="1">
    <source>
        <dbReference type="ARBA" id="ARBA00004141"/>
    </source>
</evidence>
<accession>T2MAT4</accession>
<keyword evidence="4 6" id="KW-1133">Transmembrane helix</keyword>
<dbReference type="EMBL" id="HAAD01003171">
    <property type="protein sequence ID" value="CDG69403.1"/>
    <property type="molecule type" value="mRNA"/>
</dbReference>
<dbReference type="GO" id="GO:0016020">
    <property type="term" value="C:membrane"/>
    <property type="evidence" value="ECO:0007669"/>
    <property type="project" value="UniProtKB-SubCell"/>
</dbReference>
<evidence type="ECO:0000256" key="5">
    <source>
        <dbReference type="ARBA" id="ARBA00023136"/>
    </source>
</evidence>
<dbReference type="InterPro" id="IPR026770">
    <property type="entry name" value="RNase_K"/>
</dbReference>
<evidence type="ECO:0000256" key="6">
    <source>
        <dbReference type="SAM" id="Phobius"/>
    </source>
</evidence>
<dbReference type="AlphaFoldDB" id="T2MAT4"/>
<proteinExistence type="evidence at transcript level"/>
<feature type="transmembrane region" description="Helical" evidence="6">
    <location>
        <begin position="52"/>
        <end position="72"/>
    </location>
</feature>
<gene>
    <name evidence="7" type="primary">RNASEK</name>
</gene>
<dbReference type="OrthoDB" id="67317at2759"/>
<comment type="subcellular location">
    <subcellularLocation>
        <location evidence="1">Membrane</location>
        <topology evidence="1">Multi-pass membrane protein</topology>
    </subcellularLocation>
</comment>
<dbReference type="InterPro" id="IPR056552">
    <property type="entry name" value="Ribonucl_Kappa"/>
</dbReference>
<keyword evidence="5 6" id="KW-0472">Membrane</keyword>
<keyword evidence="3 6" id="KW-0812">Transmembrane</keyword>
<dbReference type="PANTHER" id="PTHR31733">
    <property type="entry name" value="RIBONUCLEASE KAPPA"/>
    <property type="match status" value="1"/>
</dbReference>
<comment type="similarity">
    <text evidence="2">Belongs to the RNase K family.</text>
</comment>
<evidence type="ECO:0000256" key="4">
    <source>
        <dbReference type="ARBA" id="ARBA00022989"/>
    </source>
</evidence>
<reference evidence="7" key="1">
    <citation type="journal article" date="2013" name="Genome Biol. Evol.">
        <title>Punctuated emergences of genetic and phenotypic innovations in eumetazoan, bilaterian, euteleostome, and hominidae ancestors.</title>
        <authorList>
            <person name="Wenger Y."/>
            <person name="Galliot B."/>
        </authorList>
    </citation>
    <scope>NUCLEOTIDE SEQUENCE</scope>
    <source>
        <tissue evidence="7">Whole animals</tissue>
    </source>
</reference>
<evidence type="ECO:0000256" key="2">
    <source>
        <dbReference type="ARBA" id="ARBA00008458"/>
    </source>
</evidence>